<gene>
    <name evidence="3" type="ORF">J3D65DRAFT_273176</name>
</gene>
<dbReference type="Proteomes" id="UP001360953">
    <property type="component" value="Unassembled WGS sequence"/>
</dbReference>
<organism evidence="3 4">
    <name type="scientific">Phyllosticta citribraziliensis</name>
    <dbReference type="NCBI Taxonomy" id="989973"/>
    <lineage>
        <taxon>Eukaryota</taxon>
        <taxon>Fungi</taxon>
        <taxon>Dikarya</taxon>
        <taxon>Ascomycota</taxon>
        <taxon>Pezizomycotina</taxon>
        <taxon>Dothideomycetes</taxon>
        <taxon>Dothideomycetes incertae sedis</taxon>
        <taxon>Botryosphaeriales</taxon>
        <taxon>Phyllostictaceae</taxon>
        <taxon>Phyllosticta</taxon>
    </lineage>
</organism>
<evidence type="ECO:0000313" key="3">
    <source>
        <dbReference type="EMBL" id="KAK7541266.1"/>
    </source>
</evidence>
<dbReference type="GeneID" id="92027889"/>
<name>A0ABR1M1B2_9PEZI</name>
<reference evidence="3 4" key="1">
    <citation type="submission" date="2024-04" db="EMBL/GenBank/DDBJ databases">
        <title>Phyllosticta paracitricarpa is synonymous to the EU quarantine fungus P. citricarpa based on phylogenomic analyses.</title>
        <authorList>
            <consortium name="Lawrence Berkeley National Laboratory"/>
            <person name="Van ingen-buijs V.A."/>
            <person name="Van westerhoven A.C."/>
            <person name="Haridas S."/>
            <person name="Skiadas P."/>
            <person name="Martin F."/>
            <person name="Groenewald J.Z."/>
            <person name="Crous P.W."/>
            <person name="Seidl M.F."/>
        </authorList>
    </citation>
    <scope>NUCLEOTIDE SEQUENCE [LARGE SCALE GENOMIC DNA]</scope>
    <source>
        <strain evidence="3 4">CPC 17464</strain>
    </source>
</reference>
<dbReference type="RefSeq" id="XP_066658197.1">
    <property type="nucleotide sequence ID" value="XM_066794983.1"/>
</dbReference>
<keyword evidence="4" id="KW-1185">Reference proteome</keyword>
<keyword evidence="2" id="KW-0812">Transmembrane</keyword>
<dbReference type="EMBL" id="JBBPEH010000003">
    <property type="protein sequence ID" value="KAK7541266.1"/>
    <property type="molecule type" value="Genomic_DNA"/>
</dbReference>
<keyword evidence="2" id="KW-0472">Membrane</keyword>
<comment type="caution">
    <text evidence="3">The sequence shown here is derived from an EMBL/GenBank/DDBJ whole genome shotgun (WGS) entry which is preliminary data.</text>
</comment>
<keyword evidence="2" id="KW-1133">Transmembrane helix</keyword>
<evidence type="ECO:0000313" key="4">
    <source>
        <dbReference type="Proteomes" id="UP001360953"/>
    </source>
</evidence>
<feature type="region of interest" description="Disordered" evidence="1">
    <location>
        <begin position="1"/>
        <end position="33"/>
    </location>
</feature>
<sequence length="182" mass="19560">MEHGHGAVGHGACSKDQEMSMTSTQLPSRLALKDSPVSARWRSSFREPHVHGGGGDQASRRHGSHTYLNTEAGGAIRSYPGVCDPSLAAGVDRGGAKRDLGFGSGWSSCDGRPRRPTELGDTIRDGCVGNILFFISVVFVFVWTAVSVEWFAHRSGRGITSALFSLSFMVFACGRLLGTRCW</sequence>
<accession>A0ABR1M1B2</accession>
<feature type="transmembrane region" description="Helical" evidence="2">
    <location>
        <begin position="158"/>
        <end position="178"/>
    </location>
</feature>
<protein>
    <submittedName>
        <fullName evidence="3">Uncharacterized protein</fullName>
    </submittedName>
</protein>
<proteinExistence type="predicted"/>
<evidence type="ECO:0000256" key="1">
    <source>
        <dbReference type="SAM" id="MobiDB-lite"/>
    </source>
</evidence>
<feature type="transmembrane region" description="Helical" evidence="2">
    <location>
        <begin position="131"/>
        <end position="152"/>
    </location>
</feature>
<evidence type="ECO:0000256" key="2">
    <source>
        <dbReference type="SAM" id="Phobius"/>
    </source>
</evidence>